<evidence type="ECO:0000256" key="2">
    <source>
        <dbReference type="ARBA" id="ARBA00022598"/>
    </source>
</evidence>
<dbReference type="Gene3D" id="3.40.50.12780">
    <property type="entry name" value="N-terminal domain of ligase-like"/>
    <property type="match status" value="1"/>
</dbReference>
<dbReference type="PANTHER" id="PTHR43859">
    <property type="entry name" value="ACYL-ACTIVATING ENZYME"/>
    <property type="match status" value="1"/>
</dbReference>
<evidence type="ECO:0000256" key="4">
    <source>
        <dbReference type="ARBA" id="ARBA00023098"/>
    </source>
</evidence>
<evidence type="ECO:0000313" key="6">
    <source>
        <dbReference type="EMBL" id="TCV01487.1"/>
    </source>
</evidence>
<gene>
    <name evidence="6" type="ORF">EV686_102199</name>
</gene>
<dbReference type="EMBL" id="SMBX01000002">
    <property type="protein sequence ID" value="TCV01487.1"/>
    <property type="molecule type" value="Genomic_DNA"/>
</dbReference>
<dbReference type="InterPro" id="IPR042099">
    <property type="entry name" value="ANL_N_sf"/>
</dbReference>
<evidence type="ECO:0000313" key="7">
    <source>
        <dbReference type="Proteomes" id="UP000294692"/>
    </source>
</evidence>
<name>A0A4R3V8J0_9BURK</name>
<proteinExistence type="inferred from homology"/>
<dbReference type="PANTHER" id="PTHR43859:SF4">
    <property type="entry name" value="BUTANOATE--COA LIGASE AAE1-RELATED"/>
    <property type="match status" value="1"/>
</dbReference>
<evidence type="ECO:0000256" key="3">
    <source>
        <dbReference type="ARBA" id="ARBA00022832"/>
    </source>
</evidence>
<dbReference type="SUPFAM" id="SSF56801">
    <property type="entry name" value="Acetyl-CoA synthetase-like"/>
    <property type="match status" value="1"/>
</dbReference>
<evidence type="ECO:0000256" key="1">
    <source>
        <dbReference type="ARBA" id="ARBA00006432"/>
    </source>
</evidence>
<sequence>MTGTQGWNPPGMQVDYAPLSPLSFLARTVAMHPQRLAVAHGAGDQIVKRTWLQLYARCGSLACALKQEGIGKGDVVAVMLPNTPAMVEAGFAIPMAGAVFCALDPRQEPSVIAKMLDDSGAKAILVDAEFAESARDALDLRRSGHPVFVIDVVDPVFEGAANPVGDIGYEEFLAQGDPAYAWKLPQDENDAIALSYACADGGLESLLCSHRGAAISALAVILEWDMPRHASYLWTQPMPHGNGWSLSWSVAARAGVNVCLRDGHFDRAPELIGAHGVTHYCGPANVHARLQEALSASQAREAAGLQGMVAGDPPVQDVILGLERQGVVLTHAQCLPRTCGLSVRVDQAGD</sequence>
<comment type="caution">
    <text evidence="6">The sequence shown here is derived from an EMBL/GenBank/DDBJ whole genome shotgun (WGS) entry which is preliminary data.</text>
</comment>
<evidence type="ECO:0000259" key="5">
    <source>
        <dbReference type="Pfam" id="PF00501"/>
    </source>
</evidence>
<accession>A0A4R3V8J0</accession>
<dbReference type="InterPro" id="IPR000873">
    <property type="entry name" value="AMP-dep_synth/lig_dom"/>
</dbReference>
<dbReference type="AlphaFoldDB" id="A0A4R3V8J0"/>
<organism evidence="6 7">
    <name type="scientific">Paracandidimonas soli</name>
    <dbReference type="NCBI Taxonomy" id="1917182"/>
    <lineage>
        <taxon>Bacteria</taxon>
        <taxon>Pseudomonadati</taxon>
        <taxon>Pseudomonadota</taxon>
        <taxon>Betaproteobacteria</taxon>
        <taxon>Burkholderiales</taxon>
        <taxon>Alcaligenaceae</taxon>
        <taxon>Paracandidimonas</taxon>
    </lineage>
</organism>
<protein>
    <submittedName>
        <fullName evidence="6">AMP-binding enzyme</fullName>
    </submittedName>
</protein>
<keyword evidence="7" id="KW-1185">Reference proteome</keyword>
<keyword evidence="4" id="KW-0443">Lipid metabolism</keyword>
<dbReference type="RefSeq" id="WP_132474047.1">
    <property type="nucleotide sequence ID" value="NZ_JBHRVM010000001.1"/>
</dbReference>
<dbReference type="GO" id="GO:0016874">
    <property type="term" value="F:ligase activity"/>
    <property type="evidence" value="ECO:0007669"/>
    <property type="project" value="UniProtKB-KW"/>
</dbReference>
<keyword evidence="2" id="KW-0436">Ligase</keyword>
<keyword evidence="3" id="KW-0276">Fatty acid metabolism</keyword>
<dbReference type="GO" id="GO:0006631">
    <property type="term" value="P:fatty acid metabolic process"/>
    <property type="evidence" value="ECO:0007669"/>
    <property type="project" value="UniProtKB-KW"/>
</dbReference>
<comment type="similarity">
    <text evidence="1">Belongs to the ATP-dependent AMP-binding enzyme family.</text>
</comment>
<dbReference type="Pfam" id="PF00501">
    <property type="entry name" value="AMP-binding"/>
    <property type="match status" value="1"/>
</dbReference>
<reference evidence="6 7" key="1">
    <citation type="submission" date="2019-03" db="EMBL/GenBank/DDBJ databases">
        <title>Genomic Encyclopedia of Type Strains, Phase IV (KMG-IV): sequencing the most valuable type-strain genomes for metagenomic binning, comparative biology and taxonomic classification.</title>
        <authorList>
            <person name="Goeker M."/>
        </authorList>
    </citation>
    <scope>NUCLEOTIDE SEQUENCE [LARGE SCALE GENOMIC DNA]</scope>
    <source>
        <strain evidence="6 7">DSM 100048</strain>
    </source>
</reference>
<dbReference type="OrthoDB" id="9766486at2"/>
<feature type="domain" description="AMP-dependent synthetase/ligase" evidence="5">
    <location>
        <begin position="26"/>
        <end position="319"/>
    </location>
</feature>
<dbReference type="Proteomes" id="UP000294692">
    <property type="component" value="Unassembled WGS sequence"/>
</dbReference>